<dbReference type="EMBL" id="BSOH01000014">
    <property type="protein sequence ID" value="GLR18031.1"/>
    <property type="molecule type" value="Genomic_DNA"/>
</dbReference>
<dbReference type="Gene3D" id="3.90.550.10">
    <property type="entry name" value="Spore Coat Polysaccharide Biosynthesis Protein SpsA, Chain A"/>
    <property type="match status" value="1"/>
</dbReference>
<dbReference type="SUPFAM" id="SSF53448">
    <property type="entry name" value="Nucleotide-diphospho-sugar transferases"/>
    <property type="match status" value="1"/>
</dbReference>
<name>A0AA37SNQ3_9BACT</name>
<dbReference type="PANTHER" id="PTHR43777">
    <property type="entry name" value="MOLYBDENUM COFACTOR CYTIDYLYLTRANSFERASE"/>
    <property type="match status" value="1"/>
</dbReference>
<organism evidence="2 3">
    <name type="scientific">Portibacter lacus</name>
    <dbReference type="NCBI Taxonomy" id="1099794"/>
    <lineage>
        <taxon>Bacteria</taxon>
        <taxon>Pseudomonadati</taxon>
        <taxon>Bacteroidota</taxon>
        <taxon>Saprospiria</taxon>
        <taxon>Saprospirales</taxon>
        <taxon>Haliscomenobacteraceae</taxon>
        <taxon>Portibacter</taxon>
    </lineage>
</organism>
<dbReference type="Proteomes" id="UP001156666">
    <property type="component" value="Unassembled WGS sequence"/>
</dbReference>
<dbReference type="GO" id="GO:0016779">
    <property type="term" value="F:nucleotidyltransferase activity"/>
    <property type="evidence" value="ECO:0007669"/>
    <property type="project" value="UniProtKB-ARBA"/>
</dbReference>
<proteinExistence type="predicted"/>
<keyword evidence="3" id="KW-1185">Reference proteome</keyword>
<dbReference type="PANTHER" id="PTHR43777:SF1">
    <property type="entry name" value="MOLYBDENUM COFACTOR CYTIDYLYLTRANSFERASE"/>
    <property type="match status" value="1"/>
</dbReference>
<dbReference type="RefSeq" id="WP_235291706.1">
    <property type="nucleotide sequence ID" value="NZ_BSOH01000014.1"/>
</dbReference>
<comment type="caution">
    <text evidence="2">The sequence shown here is derived from an EMBL/GenBank/DDBJ whole genome shotgun (WGS) entry which is preliminary data.</text>
</comment>
<reference evidence="2" key="1">
    <citation type="journal article" date="2014" name="Int. J. Syst. Evol. Microbiol.">
        <title>Complete genome sequence of Corynebacterium casei LMG S-19264T (=DSM 44701T), isolated from a smear-ripened cheese.</title>
        <authorList>
            <consortium name="US DOE Joint Genome Institute (JGI-PGF)"/>
            <person name="Walter F."/>
            <person name="Albersmeier A."/>
            <person name="Kalinowski J."/>
            <person name="Ruckert C."/>
        </authorList>
    </citation>
    <scope>NUCLEOTIDE SEQUENCE</scope>
    <source>
        <strain evidence="2">NBRC 108769</strain>
    </source>
</reference>
<evidence type="ECO:0000313" key="3">
    <source>
        <dbReference type="Proteomes" id="UP001156666"/>
    </source>
</evidence>
<evidence type="ECO:0000259" key="1">
    <source>
        <dbReference type="Pfam" id="PF12804"/>
    </source>
</evidence>
<feature type="domain" description="MobA-like NTP transferase" evidence="1">
    <location>
        <begin position="4"/>
        <end position="161"/>
    </location>
</feature>
<dbReference type="InterPro" id="IPR029044">
    <property type="entry name" value="Nucleotide-diphossugar_trans"/>
</dbReference>
<dbReference type="CDD" id="cd04182">
    <property type="entry name" value="GT_2_like_f"/>
    <property type="match status" value="1"/>
</dbReference>
<gene>
    <name evidence="2" type="ORF">GCM10007940_26460</name>
</gene>
<sequence length="191" mass="21050">MVSGILLAAGNSTRMGDANKLLLPIKGEPLFVKMVRAMEHSNLDELIVVLGHDYKQMIPHCNSNALKLAINGNHLEGQTSSIKAGMQLINPSSNAVMICLADMPLITSDHLNKLLTVSNHQNIFRPMHNGRPGNPTIFPKSLFNELLDCKNPNGCKEVINTNADLLKIYDTEDPAYFSDMDTPEEYSKFAS</sequence>
<dbReference type="InterPro" id="IPR025877">
    <property type="entry name" value="MobA-like_NTP_Trfase"/>
</dbReference>
<reference evidence="2" key="2">
    <citation type="submission" date="2023-01" db="EMBL/GenBank/DDBJ databases">
        <title>Draft genome sequence of Portibacter lacus strain NBRC 108769.</title>
        <authorList>
            <person name="Sun Q."/>
            <person name="Mori K."/>
        </authorList>
    </citation>
    <scope>NUCLEOTIDE SEQUENCE</scope>
    <source>
        <strain evidence="2">NBRC 108769</strain>
    </source>
</reference>
<dbReference type="Pfam" id="PF12804">
    <property type="entry name" value="NTP_transf_3"/>
    <property type="match status" value="1"/>
</dbReference>
<accession>A0AA37SNQ3</accession>
<protein>
    <recommendedName>
        <fullName evidence="1">MobA-like NTP transferase domain-containing protein</fullName>
    </recommendedName>
</protein>
<dbReference type="AlphaFoldDB" id="A0AA37SNQ3"/>
<evidence type="ECO:0000313" key="2">
    <source>
        <dbReference type="EMBL" id="GLR18031.1"/>
    </source>
</evidence>